<dbReference type="PRINTS" id="PR00069">
    <property type="entry name" value="ALDKETRDTASE"/>
</dbReference>
<feature type="domain" description="NADP-dependent oxidoreductase" evidence="1">
    <location>
        <begin position="15"/>
        <end position="316"/>
    </location>
</feature>
<dbReference type="Gene3D" id="3.20.20.100">
    <property type="entry name" value="NADP-dependent oxidoreductase domain"/>
    <property type="match status" value="1"/>
</dbReference>
<dbReference type="AlphaFoldDB" id="A0A1N7NDM3"/>
<dbReference type="PANTHER" id="PTHR43312:SF1">
    <property type="entry name" value="NADP-DEPENDENT OXIDOREDUCTASE DOMAIN-CONTAINING PROTEIN"/>
    <property type="match status" value="1"/>
</dbReference>
<dbReference type="EMBL" id="FTOP01000009">
    <property type="protein sequence ID" value="SIS96378.1"/>
    <property type="molecule type" value="Genomic_DNA"/>
</dbReference>
<dbReference type="STRING" id="529505.SAMN05421761_109104"/>
<dbReference type="OrthoDB" id="9773828at2"/>
<protein>
    <submittedName>
        <fullName evidence="2">Predicted oxidoreductase</fullName>
    </submittedName>
</protein>
<dbReference type="InterPro" id="IPR020471">
    <property type="entry name" value="AKR"/>
</dbReference>
<dbReference type="GO" id="GO:0016491">
    <property type="term" value="F:oxidoreductase activity"/>
    <property type="evidence" value="ECO:0007669"/>
    <property type="project" value="InterPro"/>
</dbReference>
<evidence type="ECO:0000259" key="1">
    <source>
        <dbReference type="Pfam" id="PF00248"/>
    </source>
</evidence>
<dbReference type="InterPro" id="IPR023210">
    <property type="entry name" value="NADP_OxRdtase_dom"/>
</dbReference>
<accession>A0A1N7NDM3</accession>
<proteinExistence type="predicted"/>
<dbReference type="InterPro" id="IPR036812">
    <property type="entry name" value="NAD(P)_OxRdtase_dom_sf"/>
</dbReference>
<organism evidence="2 3">
    <name type="scientific">Belliella pelovolcani</name>
    <dbReference type="NCBI Taxonomy" id="529505"/>
    <lineage>
        <taxon>Bacteria</taxon>
        <taxon>Pseudomonadati</taxon>
        <taxon>Bacteroidota</taxon>
        <taxon>Cytophagia</taxon>
        <taxon>Cytophagales</taxon>
        <taxon>Cyclobacteriaceae</taxon>
        <taxon>Belliella</taxon>
    </lineage>
</organism>
<dbReference type="PANTHER" id="PTHR43312">
    <property type="entry name" value="D-THREO-ALDOSE 1-DEHYDROGENASE"/>
    <property type="match status" value="1"/>
</dbReference>
<gene>
    <name evidence="2" type="ORF">SAMN05421761_109104</name>
</gene>
<name>A0A1N7NDM3_9BACT</name>
<reference evidence="3" key="1">
    <citation type="submission" date="2017-01" db="EMBL/GenBank/DDBJ databases">
        <authorList>
            <person name="Varghese N."/>
            <person name="Submissions S."/>
        </authorList>
    </citation>
    <scope>NUCLEOTIDE SEQUENCE [LARGE SCALE GENOMIC DNA]</scope>
    <source>
        <strain evidence="3">DSM 46698</strain>
    </source>
</reference>
<sequence length="328" mass="36841">MKYRKLGKTNFEISEISLGTWQVGGGWGGTFDHAAASQIIHTALDQGINFIDTADVYDNGLSEAAVGKAIKERSERIYVATKCGKHINPHINENYHPEALRKYVETSLKNMGLETLDLIQLHCPPTEVYRRDEIFELFDRLKEEGKIQNLGVSVEQISEAMDAMQYENVTTVQMIFNMFRFKPSESFFQAAAKKNIGIIVRVPLASGLLAGKLTKNSSFDPEDHRTFNRDGAAFDKGETFSGVPFEIGLEAVELLKEVFDGSESLAAWALRWILMFPEVSTIIPGASKVSQVLSNVSASSLPAIAPEKMEEVKRIYDQYIRQYVHHQW</sequence>
<dbReference type="RefSeq" id="WP_076501631.1">
    <property type="nucleotide sequence ID" value="NZ_FTOP01000009.1"/>
</dbReference>
<evidence type="ECO:0000313" key="3">
    <source>
        <dbReference type="Proteomes" id="UP000186026"/>
    </source>
</evidence>
<keyword evidence="3" id="KW-1185">Reference proteome</keyword>
<dbReference type="InterPro" id="IPR053135">
    <property type="entry name" value="AKR2_Oxidoreductase"/>
</dbReference>
<evidence type="ECO:0000313" key="2">
    <source>
        <dbReference type="EMBL" id="SIS96378.1"/>
    </source>
</evidence>
<dbReference type="SUPFAM" id="SSF51430">
    <property type="entry name" value="NAD(P)-linked oxidoreductase"/>
    <property type="match status" value="1"/>
</dbReference>
<dbReference type="CDD" id="cd19086">
    <property type="entry name" value="AKR_AKR11C1"/>
    <property type="match status" value="1"/>
</dbReference>
<dbReference type="Pfam" id="PF00248">
    <property type="entry name" value="Aldo_ket_red"/>
    <property type="match status" value="1"/>
</dbReference>
<dbReference type="Proteomes" id="UP000186026">
    <property type="component" value="Unassembled WGS sequence"/>
</dbReference>